<organism evidence="1">
    <name type="scientific">Brassica cretica</name>
    <name type="common">Mustard</name>
    <dbReference type="NCBI Taxonomy" id="69181"/>
    <lineage>
        <taxon>Eukaryota</taxon>
        <taxon>Viridiplantae</taxon>
        <taxon>Streptophyta</taxon>
        <taxon>Embryophyta</taxon>
        <taxon>Tracheophyta</taxon>
        <taxon>Spermatophyta</taxon>
        <taxon>Magnoliopsida</taxon>
        <taxon>eudicotyledons</taxon>
        <taxon>Gunneridae</taxon>
        <taxon>Pentapetalae</taxon>
        <taxon>rosids</taxon>
        <taxon>malvids</taxon>
        <taxon>Brassicales</taxon>
        <taxon>Brassicaceae</taxon>
        <taxon>Brassiceae</taxon>
        <taxon>Brassica</taxon>
    </lineage>
</organism>
<gene>
    <name evidence="1" type="ORF">F2Q70_00022341</name>
</gene>
<sequence length="101" mass="11317">MPLAWDSLYTGSKPALLVRSNRGFPHLLSLVDLLDSVVLRSLRGRRRAFRVSLFDGRFLARVLTQRPFLRGSRPVDWGCEVEYFPADFSGSAGADCSSPCR</sequence>
<protein>
    <submittedName>
        <fullName evidence="1">Uncharacterized protein</fullName>
    </submittedName>
</protein>
<dbReference type="AlphaFoldDB" id="A0A8S9GQL2"/>
<reference evidence="1" key="1">
    <citation type="submission" date="2019-12" db="EMBL/GenBank/DDBJ databases">
        <title>Genome sequencing and annotation of Brassica cretica.</title>
        <authorList>
            <person name="Studholme D.J."/>
            <person name="Sarris P.F."/>
        </authorList>
    </citation>
    <scope>NUCLEOTIDE SEQUENCE</scope>
    <source>
        <strain evidence="1">PFS-102/07</strain>
        <tissue evidence="1">Leaf</tissue>
    </source>
</reference>
<comment type="caution">
    <text evidence="1">The sequence shown here is derived from an EMBL/GenBank/DDBJ whole genome shotgun (WGS) entry which is preliminary data.</text>
</comment>
<accession>A0A8S9GQL2</accession>
<name>A0A8S9GQL2_BRACR</name>
<evidence type="ECO:0000313" key="1">
    <source>
        <dbReference type="EMBL" id="KAF2548801.1"/>
    </source>
</evidence>
<proteinExistence type="predicted"/>
<dbReference type="EMBL" id="QGKY02001925">
    <property type="protein sequence ID" value="KAF2548801.1"/>
    <property type="molecule type" value="Genomic_DNA"/>
</dbReference>